<dbReference type="Gene3D" id="3.10.350.10">
    <property type="entry name" value="LysM domain"/>
    <property type="match status" value="1"/>
</dbReference>
<dbReference type="PANTHER" id="PTHR38589">
    <property type="entry name" value="BLR0621 PROTEIN"/>
    <property type="match status" value="1"/>
</dbReference>
<dbReference type="RefSeq" id="WP_380554381.1">
    <property type="nucleotide sequence ID" value="NZ_JBHEZY010000006.1"/>
</dbReference>
<reference evidence="3 4" key="1">
    <citation type="submission" date="2024-09" db="EMBL/GenBank/DDBJ databases">
        <authorList>
            <person name="Lee S.D."/>
        </authorList>
    </citation>
    <scope>NUCLEOTIDE SEQUENCE [LARGE SCALE GENOMIC DNA]</scope>
    <source>
        <strain evidence="3 4">N1-3</strain>
    </source>
</reference>
<dbReference type="Pfam" id="PF03734">
    <property type="entry name" value="YkuD"/>
    <property type="match status" value="1"/>
</dbReference>
<protein>
    <submittedName>
        <fullName evidence="3">LysM peptidoglycan-binding domain-containing protein</fullName>
    </submittedName>
</protein>
<dbReference type="SMART" id="SM00257">
    <property type="entry name" value="LysM"/>
    <property type="match status" value="1"/>
</dbReference>
<evidence type="ECO:0000259" key="2">
    <source>
        <dbReference type="PROSITE" id="PS51782"/>
    </source>
</evidence>
<comment type="caution">
    <text evidence="3">The sequence shown here is derived from an EMBL/GenBank/DDBJ whole genome shotgun (WGS) entry which is preliminary data.</text>
</comment>
<sequence length="309" mass="31796">MSKPSPRHARPRTPLLRSTTAAASLTAAGIGAGVLGASAAQAATPTSTTPVTSYTVKSGDSLSGIAAKEHVPGGYTALAKANKIKSPYVIHPGEKLTLPKGSYVTSAPALPFPVAVTVGSATQVITVKASGSTATVTAWQKSGSTWTAKYKTTAARIGSAGITAGSTRKQGTDTTPTGTYTITQGFGVGANPGTTMPYHQVTTTDWWVEDPTSAYYNQMRTSTQGGFHLAETGDDGSEHLIEYPTQYNNALVINYNMNPAVKGRGAGIFLHDLGPQAGPTAGCVALPAAVMTQIIKWINPANHPVIAIG</sequence>
<feature type="signal peptide" evidence="1">
    <location>
        <begin position="1"/>
        <end position="42"/>
    </location>
</feature>
<feature type="chain" id="PRO_5046594700" evidence="1">
    <location>
        <begin position="43"/>
        <end position="309"/>
    </location>
</feature>
<feature type="domain" description="LysM" evidence="2">
    <location>
        <begin position="52"/>
        <end position="98"/>
    </location>
</feature>
<evidence type="ECO:0000313" key="3">
    <source>
        <dbReference type="EMBL" id="MFC1432490.1"/>
    </source>
</evidence>
<dbReference type="Pfam" id="PF01476">
    <property type="entry name" value="LysM"/>
    <property type="match status" value="1"/>
</dbReference>
<evidence type="ECO:0000313" key="4">
    <source>
        <dbReference type="Proteomes" id="UP001592530"/>
    </source>
</evidence>
<gene>
    <name evidence="3" type="ORF">ACEZDB_17715</name>
</gene>
<organism evidence="3 4">
    <name type="scientific">Streptacidiphilus alkalitolerans</name>
    <dbReference type="NCBI Taxonomy" id="3342712"/>
    <lineage>
        <taxon>Bacteria</taxon>
        <taxon>Bacillati</taxon>
        <taxon>Actinomycetota</taxon>
        <taxon>Actinomycetes</taxon>
        <taxon>Kitasatosporales</taxon>
        <taxon>Streptomycetaceae</taxon>
        <taxon>Streptacidiphilus</taxon>
    </lineage>
</organism>
<name>A0ABV6X2I6_9ACTN</name>
<dbReference type="InterPro" id="IPR005490">
    <property type="entry name" value="LD_TPept_cat_dom"/>
</dbReference>
<dbReference type="InterPro" id="IPR018392">
    <property type="entry name" value="LysM"/>
</dbReference>
<accession>A0ABV6X2I6</accession>
<dbReference type="InterPro" id="IPR036779">
    <property type="entry name" value="LysM_dom_sf"/>
</dbReference>
<keyword evidence="1" id="KW-0732">Signal</keyword>
<proteinExistence type="predicted"/>
<evidence type="ECO:0000256" key="1">
    <source>
        <dbReference type="SAM" id="SignalP"/>
    </source>
</evidence>
<dbReference type="SUPFAM" id="SSF54106">
    <property type="entry name" value="LysM domain"/>
    <property type="match status" value="1"/>
</dbReference>
<dbReference type="Proteomes" id="UP001592530">
    <property type="component" value="Unassembled WGS sequence"/>
</dbReference>
<dbReference type="PROSITE" id="PS51782">
    <property type="entry name" value="LYSM"/>
    <property type="match status" value="1"/>
</dbReference>
<dbReference type="CDD" id="cd00118">
    <property type="entry name" value="LysM"/>
    <property type="match status" value="1"/>
</dbReference>
<dbReference type="PANTHER" id="PTHR38589:SF1">
    <property type="entry name" value="BLR0621 PROTEIN"/>
    <property type="match status" value="1"/>
</dbReference>
<dbReference type="EMBL" id="JBHEZY010000006">
    <property type="protein sequence ID" value="MFC1432490.1"/>
    <property type="molecule type" value="Genomic_DNA"/>
</dbReference>